<evidence type="ECO:0000256" key="1">
    <source>
        <dbReference type="SAM" id="Phobius"/>
    </source>
</evidence>
<evidence type="ECO:0000313" key="2">
    <source>
        <dbReference type="EMBL" id="CDW38878.1"/>
    </source>
</evidence>
<reference evidence="2" key="1">
    <citation type="submission" date="2014-05" db="EMBL/GenBank/DDBJ databases">
        <authorList>
            <person name="Chronopoulou M."/>
        </authorList>
    </citation>
    <scope>NUCLEOTIDE SEQUENCE</scope>
    <source>
        <tissue evidence="2">Whole organism</tissue>
    </source>
</reference>
<sequence length="51" mass="6133">MDIYDGLKNYCKHIIRIVLFDYTSLSVQLLFFVLLLFQEDQKTVPIFIKIH</sequence>
<proteinExistence type="predicted"/>
<keyword evidence="1" id="KW-0472">Membrane</keyword>
<dbReference type="AlphaFoldDB" id="A0A0K2UKW7"/>
<organism evidence="2">
    <name type="scientific">Lepeophtheirus salmonis</name>
    <name type="common">Salmon louse</name>
    <name type="synonym">Caligus salmonis</name>
    <dbReference type="NCBI Taxonomy" id="72036"/>
    <lineage>
        <taxon>Eukaryota</taxon>
        <taxon>Metazoa</taxon>
        <taxon>Ecdysozoa</taxon>
        <taxon>Arthropoda</taxon>
        <taxon>Crustacea</taxon>
        <taxon>Multicrustacea</taxon>
        <taxon>Hexanauplia</taxon>
        <taxon>Copepoda</taxon>
        <taxon>Siphonostomatoida</taxon>
        <taxon>Caligidae</taxon>
        <taxon>Lepeophtheirus</taxon>
    </lineage>
</organism>
<keyword evidence="1" id="KW-1133">Transmembrane helix</keyword>
<protein>
    <submittedName>
        <fullName evidence="2">Uncharacterized protein</fullName>
    </submittedName>
</protein>
<name>A0A0K2UKW7_LEPSM</name>
<dbReference type="EMBL" id="HACA01021517">
    <property type="protein sequence ID" value="CDW38878.1"/>
    <property type="molecule type" value="Transcribed_RNA"/>
</dbReference>
<keyword evidence="1" id="KW-0812">Transmembrane</keyword>
<feature type="transmembrane region" description="Helical" evidence="1">
    <location>
        <begin position="14"/>
        <end position="37"/>
    </location>
</feature>
<accession>A0A0K2UKW7</accession>